<keyword evidence="3" id="KW-0996">Nickel insertion</keyword>
<evidence type="ECO:0000259" key="6">
    <source>
        <dbReference type="Pfam" id="PF02492"/>
    </source>
</evidence>
<reference evidence="8" key="2">
    <citation type="submission" date="2008-08" db="EMBL/GenBank/DDBJ databases">
        <authorList>
            <consortium name="Diatom Consortium"/>
            <person name="Grigoriev I."/>
            <person name="Grimwood J."/>
            <person name="Kuo A."/>
            <person name="Otillar R.P."/>
            <person name="Salamov A."/>
            <person name="Detter J.C."/>
            <person name="Lindquist E."/>
            <person name="Shapiro H."/>
            <person name="Lucas S."/>
            <person name="Glavina del Rio T."/>
            <person name="Pitluck S."/>
            <person name="Rokhsar D."/>
            <person name="Bowler C."/>
        </authorList>
    </citation>
    <scope>GENOME REANNOTATION</scope>
    <source>
        <strain evidence="8">CCAP 1055/1</strain>
    </source>
</reference>
<name>B7G7W4_PHATC</name>
<dbReference type="eggNOG" id="ENOG502QR6E">
    <property type="taxonomic scope" value="Eukaryota"/>
</dbReference>
<dbReference type="SUPFAM" id="SSF52540">
    <property type="entry name" value="P-loop containing nucleoside triphosphate hydrolases"/>
    <property type="match status" value="1"/>
</dbReference>
<dbReference type="PIRSF" id="PIRSF005624">
    <property type="entry name" value="Ni-bind_GTPase"/>
    <property type="match status" value="1"/>
</dbReference>
<dbReference type="CDD" id="cd05540">
    <property type="entry name" value="UreG"/>
    <property type="match status" value="1"/>
</dbReference>
<dbReference type="InterPro" id="IPR027417">
    <property type="entry name" value="P-loop_NTPase"/>
</dbReference>
<dbReference type="HOGENOM" id="CLU_072144_0_0_1"/>
<dbReference type="HAMAP" id="MF_01389">
    <property type="entry name" value="UreG"/>
    <property type="match status" value="1"/>
</dbReference>
<dbReference type="Proteomes" id="UP000000759">
    <property type="component" value="Chromosome 18"/>
</dbReference>
<keyword evidence="8" id="KW-1185">Reference proteome</keyword>
<keyword evidence="5" id="KW-0143">Chaperone</keyword>
<dbReference type="PANTHER" id="PTHR31715">
    <property type="entry name" value="UREASE ACCESSORY PROTEIN G"/>
    <property type="match status" value="1"/>
</dbReference>
<dbReference type="PaxDb" id="2850-Phatr5145"/>
<dbReference type="InterPro" id="IPR004400">
    <property type="entry name" value="UreG"/>
</dbReference>
<reference evidence="7 8" key="1">
    <citation type="journal article" date="2008" name="Nature">
        <title>The Phaeodactylum genome reveals the evolutionary history of diatom genomes.</title>
        <authorList>
            <person name="Bowler C."/>
            <person name="Allen A.E."/>
            <person name="Badger J.H."/>
            <person name="Grimwood J."/>
            <person name="Jabbari K."/>
            <person name="Kuo A."/>
            <person name="Maheswari U."/>
            <person name="Martens C."/>
            <person name="Maumus F."/>
            <person name="Otillar R.P."/>
            <person name="Rayko E."/>
            <person name="Salamov A."/>
            <person name="Vandepoele K."/>
            <person name="Beszteri B."/>
            <person name="Gruber A."/>
            <person name="Heijde M."/>
            <person name="Katinka M."/>
            <person name="Mock T."/>
            <person name="Valentin K."/>
            <person name="Verret F."/>
            <person name="Berges J.A."/>
            <person name="Brownlee C."/>
            <person name="Cadoret J.P."/>
            <person name="Chiovitti A."/>
            <person name="Choi C.J."/>
            <person name="Coesel S."/>
            <person name="De Martino A."/>
            <person name="Detter J.C."/>
            <person name="Durkin C."/>
            <person name="Falciatore A."/>
            <person name="Fournet J."/>
            <person name="Haruta M."/>
            <person name="Huysman M.J."/>
            <person name="Jenkins B.D."/>
            <person name="Jiroutova K."/>
            <person name="Jorgensen R.E."/>
            <person name="Joubert Y."/>
            <person name="Kaplan A."/>
            <person name="Kroger N."/>
            <person name="Kroth P.G."/>
            <person name="La Roche J."/>
            <person name="Lindquist E."/>
            <person name="Lommer M."/>
            <person name="Martin-Jezequel V."/>
            <person name="Lopez P.J."/>
            <person name="Lucas S."/>
            <person name="Mangogna M."/>
            <person name="McGinnis K."/>
            <person name="Medlin L.K."/>
            <person name="Montsant A."/>
            <person name="Oudot-Le Secq M.P."/>
            <person name="Napoli C."/>
            <person name="Obornik M."/>
            <person name="Parker M.S."/>
            <person name="Petit J.L."/>
            <person name="Porcel B.M."/>
            <person name="Poulsen N."/>
            <person name="Robison M."/>
            <person name="Rychlewski L."/>
            <person name="Rynearson T.A."/>
            <person name="Schmutz J."/>
            <person name="Shapiro H."/>
            <person name="Siaut M."/>
            <person name="Stanley M."/>
            <person name="Sussman M.R."/>
            <person name="Taylor A.R."/>
            <person name="Vardi A."/>
            <person name="von Dassow P."/>
            <person name="Vyverman W."/>
            <person name="Willis A."/>
            <person name="Wyrwicz L.S."/>
            <person name="Rokhsar D.S."/>
            <person name="Weissenbach J."/>
            <person name="Armbrust E.V."/>
            <person name="Green B.R."/>
            <person name="Van de Peer Y."/>
            <person name="Grigoriev I.V."/>
        </authorList>
    </citation>
    <scope>NUCLEOTIDE SEQUENCE [LARGE SCALE GENOMIC DNA]</scope>
    <source>
        <strain evidence="7 8">CCAP 1055/1</strain>
    </source>
</reference>
<dbReference type="GO" id="GO:0003924">
    <property type="term" value="F:GTPase activity"/>
    <property type="evidence" value="ECO:0007669"/>
    <property type="project" value="InterPro"/>
</dbReference>
<dbReference type="GO" id="GO:0043419">
    <property type="term" value="P:urea catabolic process"/>
    <property type="evidence" value="ECO:0007669"/>
    <property type="project" value="InterPro"/>
</dbReference>
<dbReference type="KEGG" id="pti:PHATRDRAFT_5145"/>
<accession>B7G7W4</accession>
<dbReference type="Pfam" id="PF02492">
    <property type="entry name" value="cobW"/>
    <property type="match status" value="1"/>
</dbReference>
<evidence type="ECO:0000256" key="2">
    <source>
        <dbReference type="ARBA" id="ARBA00022741"/>
    </source>
</evidence>
<dbReference type="EMBL" id="CM000620">
    <property type="protein sequence ID" value="EEC45435.1"/>
    <property type="molecule type" value="Genomic_DNA"/>
</dbReference>
<evidence type="ECO:0000256" key="1">
    <source>
        <dbReference type="ARBA" id="ARBA00005732"/>
    </source>
</evidence>
<proteinExistence type="inferred from homology"/>
<dbReference type="InterPro" id="IPR003495">
    <property type="entry name" value="CobW/HypB/UreG_nucleotide-bd"/>
</dbReference>
<dbReference type="STRING" id="556484.B7G7W4"/>
<evidence type="ECO:0000313" key="7">
    <source>
        <dbReference type="EMBL" id="EEC45435.1"/>
    </source>
</evidence>
<sequence>RDFTQRGFTVGIGGPVGSGKTALVYRLCQEFVGKHDSESHDDLYLGVVTNDIFTQEDAEFLTRQGVLPASRIRAVETGGCPHAAIREDVSANLAALEDLTRSATTETTKNRDGSHSQSIMPLLLCESGGDNLAANFSSELADLTVYVIDVAGGDKVPRKGGPGITQSDLLIINKIDLAEAVGADLDIMRRDALQMRGGDSAGPDAPTIFASVKKGIQVHEIRDFIL</sequence>
<evidence type="ECO:0000256" key="3">
    <source>
        <dbReference type="ARBA" id="ARBA00022988"/>
    </source>
</evidence>
<protein>
    <recommendedName>
        <fullName evidence="6">CobW/HypB/UreG nucleotide-binding domain-containing protein</fullName>
    </recommendedName>
</protein>
<feature type="domain" description="CobW/HypB/UreG nucleotide-binding" evidence="6">
    <location>
        <begin position="9"/>
        <end position="198"/>
    </location>
</feature>
<dbReference type="PANTHER" id="PTHR31715:SF0">
    <property type="entry name" value="UREASE ACCESSORY PROTEIN G"/>
    <property type="match status" value="1"/>
</dbReference>
<feature type="non-terminal residue" evidence="7">
    <location>
        <position position="1"/>
    </location>
</feature>
<feature type="non-terminal residue" evidence="7">
    <location>
        <position position="226"/>
    </location>
</feature>
<dbReference type="Gene3D" id="3.40.50.300">
    <property type="entry name" value="P-loop containing nucleotide triphosphate hydrolases"/>
    <property type="match status" value="1"/>
</dbReference>
<dbReference type="AlphaFoldDB" id="B7G7W4"/>
<dbReference type="InParanoid" id="B7G7W4"/>
<evidence type="ECO:0000256" key="4">
    <source>
        <dbReference type="ARBA" id="ARBA00023134"/>
    </source>
</evidence>
<gene>
    <name evidence="7" type="ORF">PHATRDRAFT_5145</name>
</gene>
<evidence type="ECO:0000313" key="8">
    <source>
        <dbReference type="Proteomes" id="UP000000759"/>
    </source>
</evidence>
<dbReference type="GeneID" id="7194880"/>
<evidence type="ECO:0000256" key="5">
    <source>
        <dbReference type="ARBA" id="ARBA00023186"/>
    </source>
</evidence>
<organism evidence="7 8">
    <name type="scientific">Phaeodactylum tricornutum (strain CCAP 1055/1)</name>
    <dbReference type="NCBI Taxonomy" id="556484"/>
    <lineage>
        <taxon>Eukaryota</taxon>
        <taxon>Sar</taxon>
        <taxon>Stramenopiles</taxon>
        <taxon>Ochrophyta</taxon>
        <taxon>Bacillariophyta</taxon>
        <taxon>Bacillariophyceae</taxon>
        <taxon>Bacillariophycidae</taxon>
        <taxon>Naviculales</taxon>
        <taxon>Phaeodactylaceae</taxon>
        <taxon>Phaeodactylum</taxon>
    </lineage>
</organism>
<dbReference type="GO" id="GO:0016151">
    <property type="term" value="F:nickel cation binding"/>
    <property type="evidence" value="ECO:0007669"/>
    <property type="project" value="InterPro"/>
</dbReference>
<keyword evidence="2" id="KW-0547">Nucleotide-binding</keyword>
<comment type="similarity">
    <text evidence="1">Belongs to the SIMIBI class G3E GTPase family. UreG subfamily.</text>
</comment>
<dbReference type="RefSeq" id="XP_002183217.1">
    <property type="nucleotide sequence ID" value="XM_002183181.1"/>
</dbReference>
<dbReference type="NCBIfam" id="TIGR00101">
    <property type="entry name" value="ureG"/>
    <property type="match status" value="1"/>
</dbReference>
<keyword evidence="4" id="KW-0342">GTP-binding</keyword>
<dbReference type="GO" id="GO:0005525">
    <property type="term" value="F:GTP binding"/>
    <property type="evidence" value="ECO:0007669"/>
    <property type="project" value="UniProtKB-KW"/>
</dbReference>
<dbReference type="OrthoDB" id="10063137at2759"/>